<keyword evidence="1" id="KW-0812">Transmembrane</keyword>
<reference evidence="2 3" key="1">
    <citation type="submission" date="2018-05" db="EMBL/GenBank/DDBJ databases">
        <title>Genomic Encyclopedia of Type Strains, Phase IV (KMG-IV): sequencing the most valuable type-strain genomes for metagenomic binning, comparative biology and taxonomic classification.</title>
        <authorList>
            <person name="Goeker M."/>
        </authorList>
    </citation>
    <scope>NUCLEOTIDE SEQUENCE [LARGE SCALE GENOMIC DNA]</scope>
    <source>
        <strain evidence="2 3">DSM 26006</strain>
    </source>
</reference>
<name>A0A317RDY4_9BURK</name>
<dbReference type="EMBL" id="QGUB01000002">
    <property type="protein sequence ID" value="PWW47695.1"/>
    <property type="molecule type" value="Genomic_DNA"/>
</dbReference>
<dbReference type="AlphaFoldDB" id="A0A317RDY4"/>
<proteinExistence type="predicted"/>
<accession>A0A317RDY4</accession>
<feature type="transmembrane region" description="Helical" evidence="1">
    <location>
        <begin position="111"/>
        <end position="134"/>
    </location>
</feature>
<dbReference type="Proteomes" id="UP000246483">
    <property type="component" value="Unassembled WGS sequence"/>
</dbReference>
<evidence type="ECO:0000313" key="3">
    <source>
        <dbReference type="Proteomes" id="UP000246483"/>
    </source>
</evidence>
<evidence type="ECO:0000256" key="1">
    <source>
        <dbReference type="SAM" id="Phobius"/>
    </source>
</evidence>
<keyword evidence="3" id="KW-1185">Reference proteome</keyword>
<evidence type="ECO:0000313" key="2">
    <source>
        <dbReference type="EMBL" id="PWW47695.1"/>
    </source>
</evidence>
<comment type="caution">
    <text evidence="2">The sequence shown here is derived from an EMBL/GenBank/DDBJ whole genome shotgun (WGS) entry which is preliminary data.</text>
</comment>
<keyword evidence="1" id="KW-1133">Transmembrane helix</keyword>
<keyword evidence="1" id="KW-0472">Membrane</keyword>
<gene>
    <name evidence="2" type="ORF">DFR36_10268</name>
</gene>
<dbReference type="RefSeq" id="WP_019373325.1">
    <property type="nucleotide sequence ID" value="NZ_ALEE01000241.1"/>
</dbReference>
<feature type="transmembrane region" description="Helical" evidence="1">
    <location>
        <begin position="79"/>
        <end position="99"/>
    </location>
</feature>
<dbReference type="OrthoDB" id="8562850at2"/>
<sequence length="184" mass="20107">MDYLLQGMFGEKSLTKVVALYDDKASAEAMVGQVLRLPGMEPTQVRLLSQADLKTHRADLFGRKMEPEQSGIFHTAFRAHLVAGFAGFVLGLLLYAYWMGTGHPMLASSPLLAFIAIVGFATTFGLLLGGLVTIRPDHVRVIAQVRSALRAGRWALVVHPTDSEQTQRARELLEGSGAKVMRTL</sequence>
<protein>
    <submittedName>
        <fullName evidence="2">Uncharacterized protein</fullName>
    </submittedName>
</protein>
<organism evidence="2 3">
    <name type="scientific">Melaminivora alkalimesophila</name>
    <dbReference type="NCBI Taxonomy" id="1165852"/>
    <lineage>
        <taxon>Bacteria</taxon>
        <taxon>Pseudomonadati</taxon>
        <taxon>Pseudomonadota</taxon>
        <taxon>Betaproteobacteria</taxon>
        <taxon>Burkholderiales</taxon>
        <taxon>Comamonadaceae</taxon>
        <taxon>Melaminivora</taxon>
    </lineage>
</organism>